<feature type="region of interest" description="Disordered" evidence="1">
    <location>
        <begin position="354"/>
        <end position="374"/>
    </location>
</feature>
<dbReference type="InterPro" id="IPR021099">
    <property type="entry name" value="PORR_domain"/>
</dbReference>
<sequence>MVAWWRSQPSPSRCWWRLSQRATLVNVKLKWVKDRNLDSVVAREKRLRPTHHLIEEISARPSAAARTQDLSTRLRVPIATFVRRFPSLFSYTPSSDRIGLTDDASRLRREELGVVHETEAADLVDRLRKLLMMTKDRRLPIHTIQQLRWDMGLPHDFHCTLVPRFPHFFRTFQPPDDERVWIELLHWDESLATSHLQEDSGGGGCLAFPVSFTRGFGLKRKCAAWLKEWQTLPYTSPYEDASGLDPRTDVSEKRIVGVFHELLHLTLAKKTERKNVSNMRKPLGLPYKFTKVFERHPGIFYLSQKLATQTVVLREAYNKRQLLTKHPLIGIRERYAAMIRDDMNEIEEELEEEEDGSSCDTFFEYNNSDQDQRI</sequence>
<dbReference type="GO" id="GO:0003723">
    <property type="term" value="F:RNA binding"/>
    <property type="evidence" value="ECO:0007669"/>
    <property type="project" value="InterPro"/>
</dbReference>
<dbReference type="Pfam" id="PF11955">
    <property type="entry name" value="PORR"/>
    <property type="match status" value="1"/>
</dbReference>
<dbReference type="AlphaFoldDB" id="A0AAX6G1R6"/>
<evidence type="ECO:0000313" key="3">
    <source>
        <dbReference type="EMBL" id="KAJ6822570.1"/>
    </source>
</evidence>
<proteinExistence type="predicted"/>
<feature type="domain" description="PORR" evidence="2">
    <location>
        <begin position="32"/>
        <end position="341"/>
    </location>
</feature>
<dbReference type="PANTHER" id="PTHR31476:SF6">
    <property type="entry name" value="EMB|CAB68190.1"/>
    <property type="match status" value="1"/>
</dbReference>
<gene>
    <name evidence="3" type="ORF">M6B38_386725</name>
</gene>
<evidence type="ECO:0000313" key="4">
    <source>
        <dbReference type="Proteomes" id="UP001140949"/>
    </source>
</evidence>
<evidence type="ECO:0000259" key="2">
    <source>
        <dbReference type="Pfam" id="PF11955"/>
    </source>
</evidence>
<reference evidence="3" key="1">
    <citation type="journal article" date="2023" name="GigaByte">
        <title>Genome assembly of the bearded iris, Iris pallida Lam.</title>
        <authorList>
            <person name="Bruccoleri R.E."/>
            <person name="Oakeley E.J."/>
            <person name="Faust A.M.E."/>
            <person name="Altorfer M."/>
            <person name="Dessus-Babus S."/>
            <person name="Burckhardt D."/>
            <person name="Oertli M."/>
            <person name="Naumann U."/>
            <person name="Petersen F."/>
            <person name="Wong J."/>
        </authorList>
    </citation>
    <scope>NUCLEOTIDE SEQUENCE</scope>
    <source>
        <strain evidence="3">GSM-AAB239-AS_SAM_17_03QT</strain>
    </source>
</reference>
<evidence type="ECO:0000256" key="1">
    <source>
        <dbReference type="SAM" id="MobiDB-lite"/>
    </source>
</evidence>
<dbReference type="PANTHER" id="PTHR31476">
    <property type="entry name" value="PROTEIN WHAT'S THIS FACTOR 1 HOMOLOG, CHLOROPLASTIC"/>
    <property type="match status" value="1"/>
</dbReference>
<dbReference type="EMBL" id="JANAVB010024000">
    <property type="protein sequence ID" value="KAJ6822570.1"/>
    <property type="molecule type" value="Genomic_DNA"/>
</dbReference>
<name>A0AAX6G1R6_IRIPA</name>
<dbReference type="InterPro" id="IPR045040">
    <property type="entry name" value="PORR_fam"/>
</dbReference>
<organism evidence="3 4">
    <name type="scientific">Iris pallida</name>
    <name type="common">Sweet iris</name>
    <dbReference type="NCBI Taxonomy" id="29817"/>
    <lineage>
        <taxon>Eukaryota</taxon>
        <taxon>Viridiplantae</taxon>
        <taxon>Streptophyta</taxon>
        <taxon>Embryophyta</taxon>
        <taxon>Tracheophyta</taxon>
        <taxon>Spermatophyta</taxon>
        <taxon>Magnoliopsida</taxon>
        <taxon>Liliopsida</taxon>
        <taxon>Asparagales</taxon>
        <taxon>Iridaceae</taxon>
        <taxon>Iridoideae</taxon>
        <taxon>Irideae</taxon>
        <taxon>Iris</taxon>
    </lineage>
</organism>
<comment type="caution">
    <text evidence="3">The sequence shown here is derived from an EMBL/GenBank/DDBJ whole genome shotgun (WGS) entry which is preliminary data.</text>
</comment>
<protein>
    <recommendedName>
        <fullName evidence="2">PORR domain-containing protein</fullName>
    </recommendedName>
</protein>
<feature type="compositionally biased region" description="Polar residues" evidence="1">
    <location>
        <begin position="358"/>
        <end position="374"/>
    </location>
</feature>
<keyword evidence="4" id="KW-1185">Reference proteome</keyword>
<accession>A0AAX6G1R6</accession>
<reference evidence="3" key="2">
    <citation type="submission" date="2023-04" db="EMBL/GenBank/DDBJ databases">
        <authorList>
            <person name="Bruccoleri R.E."/>
            <person name="Oakeley E.J."/>
            <person name="Faust A.-M."/>
            <person name="Dessus-Babus S."/>
            <person name="Altorfer M."/>
            <person name="Burckhardt D."/>
            <person name="Oertli M."/>
            <person name="Naumann U."/>
            <person name="Petersen F."/>
            <person name="Wong J."/>
        </authorList>
    </citation>
    <scope>NUCLEOTIDE SEQUENCE</scope>
    <source>
        <strain evidence="3">GSM-AAB239-AS_SAM_17_03QT</strain>
        <tissue evidence="3">Leaf</tissue>
    </source>
</reference>
<dbReference type="Proteomes" id="UP001140949">
    <property type="component" value="Unassembled WGS sequence"/>
</dbReference>